<dbReference type="InterPro" id="IPR001387">
    <property type="entry name" value="Cro/C1-type_HTH"/>
</dbReference>
<feature type="domain" description="HTH cro/C1-type" evidence="1">
    <location>
        <begin position="89"/>
        <end position="120"/>
    </location>
</feature>
<dbReference type="RefSeq" id="WP_013727361.1">
    <property type="nucleotide sequence ID" value="NZ_AZDM01000022.1"/>
</dbReference>
<accession>A0A4R5NSG1</accession>
<dbReference type="Proteomes" id="UP000295181">
    <property type="component" value="Unassembled WGS sequence"/>
</dbReference>
<dbReference type="PROSITE" id="PS50943">
    <property type="entry name" value="HTH_CROC1"/>
    <property type="match status" value="1"/>
</dbReference>
<name>A0A4R5NSG1_LENBU</name>
<sequence length="176" mass="20477">MNPVKVNSVITEYDPISDQKIKYQKIQISESVTVRNISFNSPHYYLVEEGLDIHDPQNFEVPFDNPDVNLRADYQIYREKVGFLQPREIKKVREHLRLSLREVSAILGISYSTLSEIENGLVLHSQIQDTLLRMLEHTYTLSTIVEQHKGLIINSHGLKAYQRIIDKLNAEKNWDS</sequence>
<evidence type="ECO:0000313" key="2">
    <source>
        <dbReference type="EMBL" id="TDG80138.1"/>
    </source>
</evidence>
<dbReference type="GeneID" id="72461568"/>
<dbReference type="CDD" id="cd00093">
    <property type="entry name" value="HTH_XRE"/>
    <property type="match status" value="1"/>
</dbReference>
<dbReference type="EMBL" id="PUFP01000019">
    <property type="protein sequence ID" value="TDG80138.1"/>
    <property type="molecule type" value="Genomic_DNA"/>
</dbReference>
<dbReference type="GO" id="GO:0003677">
    <property type="term" value="F:DNA binding"/>
    <property type="evidence" value="ECO:0007669"/>
    <property type="project" value="InterPro"/>
</dbReference>
<comment type="caution">
    <text evidence="2">The sequence shown here is derived from an EMBL/GenBank/DDBJ whole genome shotgun (WGS) entry which is preliminary data.</text>
</comment>
<protein>
    <recommendedName>
        <fullName evidence="1">HTH cro/C1-type domain-containing protein</fullName>
    </recommendedName>
</protein>
<evidence type="ECO:0000259" key="1">
    <source>
        <dbReference type="PROSITE" id="PS50943"/>
    </source>
</evidence>
<dbReference type="SUPFAM" id="SSF47413">
    <property type="entry name" value="lambda repressor-like DNA-binding domains"/>
    <property type="match status" value="1"/>
</dbReference>
<dbReference type="SMART" id="SM00530">
    <property type="entry name" value="HTH_XRE"/>
    <property type="match status" value="1"/>
</dbReference>
<dbReference type="InterPro" id="IPR010982">
    <property type="entry name" value="Lambda_DNA-bd_dom_sf"/>
</dbReference>
<organism evidence="2 3">
    <name type="scientific">Lentilactobacillus buchneri DSM 20057</name>
    <dbReference type="NCBI Taxonomy" id="1423728"/>
    <lineage>
        <taxon>Bacteria</taxon>
        <taxon>Bacillati</taxon>
        <taxon>Bacillota</taxon>
        <taxon>Bacilli</taxon>
        <taxon>Lactobacillales</taxon>
        <taxon>Lactobacillaceae</taxon>
        <taxon>Lentilactobacillus</taxon>
    </lineage>
</organism>
<dbReference type="Pfam" id="PF01381">
    <property type="entry name" value="HTH_3"/>
    <property type="match status" value="1"/>
</dbReference>
<proteinExistence type="predicted"/>
<gene>
    <name evidence="2" type="ORF">C5L32_001738</name>
</gene>
<dbReference type="AlphaFoldDB" id="A0A4R5NSG1"/>
<dbReference type="Gene3D" id="1.10.260.40">
    <property type="entry name" value="lambda repressor-like DNA-binding domains"/>
    <property type="match status" value="1"/>
</dbReference>
<evidence type="ECO:0000313" key="3">
    <source>
        <dbReference type="Proteomes" id="UP000295181"/>
    </source>
</evidence>
<reference evidence="2 3" key="1">
    <citation type="journal article" date="2019" name="Appl. Microbiol. Biotechnol.">
        <title>Uncovering carbohydrate metabolism through a genotype-phenotype association study of 56 lactic acid bacteria genomes.</title>
        <authorList>
            <person name="Buron-Moles G."/>
            <person name="Chailyan A."/>
            <person name="Dolejs I."/>
            <person name="Forster J."/>
            <person name="Miks M.H."/>
        </authorList>
    </citation>
    <scope>NUCLEOTIDE SEQUENCE [LARGE SCALE GENOMIC DNA]</scope>
    <source>
        <strain evidence="2 3">ATCC 4005</strain>
    </source>
</reference>